<dbReference type="AlphaFoldDB" id="A0AA96GSA6"/>
<dbReference type="NCBIfam" id="TIGR01630">
    <property type="entry name" value="psiM2_ORF9"/>
    <property type="match status" value="1"/>
</dbReference>
<proteinExistence type="predicted"/>
<feature type="domain" description="Terminase large subunit gp17-like C-terminal" evidence="2">
    <location>
        <begin position="313"/>
        <end position="456"/>
    </location>
</feature>
<organism evidence="3 4">
    <name type="scientific">Candidatus Nitrospira neomarina</name>
    <dbReference type="NCBI Taxonomy" id="3020899"/>
    <lineage>
        <taxon>Bacteria</taxon>
        <taxon>Pseudomonadati</taxon>
        <taxon>Nitrospirota</taxon>
        <taxon>Nitrospiria</taxon>
        <taxon>Nitrospirales</taxon>
        <taxon>Nitrospiraceae</taxon>
        <taxon>Nitrospira</taxon>
    </lineage>
</organism>
<dbReference type="Pfam" id="PF17289">
    <property type="entry name" value="Terminase_6C"/>
    <property type="match status" value="1"/>
</dbReference>
<dbReference type="KEGG" id="nneo:PQG83_05205"/>
<dbReference type="InterPro" id="IPR035421">
    <property type="entry name" value="Terminase_6C"/>
</dbReference>
<evidence type="ECO:0000313" key="3">
    <source>
        <dbReference type="EMBL" id="WNM63154.1"/>
    </source>
</evidence>
<keyword evidence="4" id="KW-1185">Reference proteome</keyword>
<dbReference type="InterPro" id="IPR006517">
    <property type="entry name" value="Phage_terminase_lsu-like_C"/>
</dbReference>
<name>A0AA96GSA6_9BACT</name>
<reference evidence="3 4" key="1">
    <citation type="submission" date="2023-01" db="EMBL/GenBank/DDBJ databases">
        <title>Cultivation and genomic characterization of new, ubiquitous marine nitrite-oxidizing bacteria from the Nitrospirales.</title>
        <authorList>
            <person name="Mueller A.J."/>
            <person name="Daebeler A."/>
            <person name="Herbold C.W."/>
            <person name="Kirkegaard R.H."/>
            <person name="Daims H."/>
        </authorList>
    </citation>
    <scope>NUCLEOTIDE SEQUENCE [LARGE SCALE GENOMIC DNA]</scope>
    <source>
        <strain evidence="3 4">DK</strain>
    </source>
</reference>
<keyword evidence="1" id="KW-1188">Viral release from host cell</keyword>
<sequence length="472" mass="53732">MRRGEDQVVFDALLREQLSPFIAKVFESVTPGNPFLPNWHIDLMADRLEQCVRGDIRRLLITVPPRSLKSICTSVALPAWVLGRDPTRRIICASYAAELSTKLARDCRTVMDSLWYRQLFPGTQLQRSAELELETTRKGMRYATSVGGTLTGLGAGLIIIDDPLKPQDAYSKTKREGVKQWYDTTLYSRLDNKATDVIIVVMQRLHVDDLVAHVLEKEPWEHLDLPALADREQRFTLTTGREVGRAAEDALHEERESAAVLQTIRQNIGSLTFSAQYLQRPMPEEGNLVKWKWFPRYDQPPAFRAGKDRIIQSWDTASKVSELADYSVCTTWQQQGNISYLLEVYRAKLDFPSLKKAVLAQGLKWRARTILIEDSASGTALIQAIRDDRIEGFPRPIGVTAQGDKIMRVHAHTATLEAGHVFLPQKAPWLEAFQEEILAFPGSRHDDQVDSLSQFLTWREERRYRVAGCRSF</sequence>
<dbReference type="Proteomes" id="UP001302494">
    <property type="component" value="Chromosome"/>
</dbReference>
<dbReference type="Gene3D" id="3.30.420.240">
    <property type="match status" value="1"/>
</dbReference>
<evidence type="ECO:0000259" key="2">
    <source>
        <dbReference type="Pfam" id="PF17289"/>
    </source>
</evidence>
<accession>A0AA96GSA6</accession>
<evidence type="ECO:0000256" key="1">
    <source>
        <dbReference type="ARBA" id="ARBA00022612"/>
    </source>
</evidence>
<dbReference type="EMBL" id="CP116968">
    <property type="protein sequence ID" value="WNM63154.1"/>
    <property type="molecule type" value="Genomic_DNA"/>
</dbReference>
<evidence type="ECO:0000313" key="4">
    <source>
        <dbReference type="Proteomes" id="UP001302494"/>
    </source>
</evidence>
<protein>
    <submittedName>
        <fullName evidence="3">Phage terminase large subunit</fullName>
    </submittedName>
</protein>
<dbReference type="RefSeq" id="WP_312747539.1">
    <property type="nucleotide sequence ID" value="NZ_CP116968.1"/>
</dbReference>
<gene>
    <name evidence="3" type="primary">terL</name>
    <name evidence="3" type="ORF">PQG83_05205</name>
</gene>